<reference evidence="8 9" key="1">
    <citation type="submission" date="2017-08" db="EMBL/GenBank/DDBJ databases">
        <title>Complete Genome Sequence of Bacillus kochii Oregon-R-modENCODE STRAIN BDGP4, isolated from Drosophila melanogaster gut.</title>
        <authorList>
            <person name="Wan K.H."/>
            <person name="Yu C."/>
            <person name="Park S."/>
            <person name="Hammonds A.S."/>
            <person name="Booth B.W."/>
            <person name="Celniker S.E."/>
        </authorList>
    </citation>
    <scope>NUCLEOTIDE SEQUENCE [LARGE SCALE GENOMIC DNA]</scope>
    <source>
        <strain evidence="8 9">BDGP4</strain>
    </source>
</reference>
<evidence type="ECO:0000256" key="5">
    <source>
        <dbReference type="ARBA" id="ARBA00023136"/>
    </source>
</evidence>
<dbReference type="GO" id="GO:0005886">
    <property type="term" value="C:plasma membrane"/>
    <property type="evidence" value="ECO:0007669"/>
    <property type="project" value="UniProtKB-SubCell"/>
</dbReference>
<feature type="transmembrane region" description="Helical" evidence="6">
    <location>
        <begin position="386"/>
        <end position="413"/>
    </location>
</feature>
<evidence type="ECO:0000313" key="8">
    <source>
        <dbReference type="EMBL" id="ASV68437.1"/>
    </source>
</evidence>
<protein>
    <submittedName>
        <fullName evidence="8">Sodium:proton antiporter</fullName>
    </submittedName>
</protein>
<gene>
    <name evidence="8" type="ORF">CKF48_14660</name>
</gene>
<dbReference type="AlphaFoldDB" id="A0A248TJQ8"/>
<keyword evidence="5 6" id="KW-0472">Membrane</keyword>
<dbReference type="EMBL" id="CP022983">
    <property type="protein sequence ID" value="ASV68437.1"/>
    <property type="molecule type" value="Genomic_DNA"/>
</dbReference>
<evidence type="ECO:0000256" key="6">
    <source>
        <dbReference type="SAM" id="Phobius"/>
    </source>
</evidence>
<name>A0A248TJQ8_9BACI</name>
<evidence type="ECO:0000256" key="1">
    <source>
        <dbReference type="ARBA" id="ARBA00004651"/>
    </source>
</evidence>
<keyword evidence="9" id="KW-1185">Reference proteome</keyword>
<evidence type="ECO:0000259" key="7">
    <source>
        <dbReference type="Pfam" id="PF03553"/>
    </source>
</evidence>
<feature type="domain" description="Na+/H+ antiporter NhaC-like C-terminal" evidence="7">
    <location>
        <begin position="161"/>
        <end position="490"/>
    </location>
</feature>
<dbReference type="Pfam" id="PF03553">
    <property type="entry name" value="Na_H_antiporter"/>
    <property type="match status" value="1"/>
</dbReference>
<proteinExistence type="predicted"/>
<dbReference type="Proteomes" id="UP000215137">
    <property type="component" value="Chromosome"/>
</dbReference>
<feature type="transmembrane region" description="Helical" evidence="6">
    <location>
        <begin position="346"/>
        <end position="366"/>
    </location>
</feature>
<keyword evidence="2" id="KW-1003">Cell membrane</keyword>
<comment type="subcellular location">
    <subcellularLocation>
        <location evidence="1">Cell membrane</location>
        <topology evidence="1">Multi-pass membrane protein</topology>
    </subcellularLocation>
</comment>
<dbReference type="PANTHER" id="PTHR43478:SF1">
    <property type="entry name" value="NA+_H+ ANTIPORTER NHAC-LIKE C-TERMINAL DOMAIN-CONTAINING PROTEIN"/>
    <property type="match status" value="1"/>
</dbReference>
<evidence type="ECO:0000256" key="4">
    <source>
        <dbReference type="ARBA" id="ARBA00022989"/>
    </source>
</evidence>
<feature type="transmembrane region" description="Helical" evidence="6">
    <location>
        <begin position="68"/>
        <end position="88"/>
    </location>
</feature>
<feature type="transmembrane region" description="Helical" evidence="6">
    <location>
        <begin position="149"/>
        <end position="182"/>
    </location>
</feature>
<evidence type="ECO:0000256" key="2">
    <source>
        <dbReference type="ARBA" id="ARBA00022475"/>
    </source>
</evidence>
<evidence type="ECO:0000256" key="3">
    <source>
        <dbReference type="ARBA" id="ARBA00022692"/>
    </source>
</evidence>
<dbReference type="KEGG" id="bko:CKF48_14660"/>
<keyword evidence="3 6" id="KW-0812">Transmembrane</keyword>
<feature type="transmembrane region" description="Helical" evidence="6">
    <location>
        <begin position="12"/>
        <end position="39"/>
    </location>
</feature>
<accession>A0A248TJQ8</accession>
<feature type="transmembrane region" description="Helical" evidence="6">
    <location>
        <begin position="264"/>
        <end position="284"/>
    </location>
</feature>
<feature type="transmembrane region" description="Helical" evidence="6">
    <location>
        <begin position="425"/>
        <end position="442"/>
    </location>
</feature>
<evidence type="ECO:0000313" key="9">
    <source>
        <dbReference type="Proteomes" id="UP000215137"/>
    </source>
</evidence>
<organism evidence="8 9">
    <name type="scientific">Cytobacillus kochii</name>
    <dbReference type="NCBI Taxonomy" id="859143"/>
    <lineage>
        <taxon>Bacteria</taxon>
        <taxon>Bacillati</taxon>
        <taxon>Bacillota</taxon>
        <taxon>Bacilli</taxon>
        <taxon>Bacillales</taxon>
        <taxon>Bacillaceae</taxon>
        <taxon>Cytobacillus</taxon>
    </lineage>
</organism>
<feature type="transmembrane region" description="Helical" evidence="6">
    <location>
        <begin position="194"/>
        <end position="217"/>
    </location>
</feature>
<dbReference type="OrthoDB" id="9762978at2"/>
<feature type="transmembrane region" description="Helical" evidence="6">
    <location>
        <begin position="482"/>
        <end position="512"/>
    </location>
</feature>
<dbReference type="RefSeq" id="WP_095372007.1">
    <property type="nucleotide sequence ID" value="NZ_CP022983.1"/>
</dbReference>
<dbReference type="InterPro" id="IPR018461">
    <property type="entry name" value="Na/H_Antiport_NhaC-like_C"/>
</dbReference>
<feature type="transmembrane region" description="Helical" evidence="6">
    <location>
        <begin position="304"/>
        <end position="325"/>
    </location>
</feature>
<dbReference type="PANTHER" id="PTHR43478">
    <property type="entry name" value="NA+/H+ ANTIPORTER-RELATED"/>
    <property type="match status" value="1"/>
</dbReference>
<sequence length="523" mass="55915">MTGTFISVLPPLVAMLLVILTKRVILSLGLGALTAAIIIGGYQPLDTLQIFFSSFIALFITDEGLNTWNIFILLFLLILGSITAFISLSGGSRAFGEWAMKRVKTRVGAQLLTVVLGMILFIDDYFNALTVGQVSRPVTDRQKVSRVKLAYLIDSTSAPLCVISPISSWGASIIALIGSILVSHKITDYSAFSAFMQIIPLNFYVWAAIIMVFIIVVGQIDFGPMKKHEKQAIEQGILFDKKKQLKDEVQEELPISTKGTVGHLVWPIIVLFIGTVSMMAWTGINGAEGNVSLVSLLENTDVALSLIVGGLLSLAVAYVQFAQVLKKDDKLTSNFYLKATWVGMKSMFGSVLILIFAWLLGDLISQLGTGEYLASVINQSNLSHDFIPVILFIIAALMAFSTGTSWGSFGILLPIAGDIAVATDISLLIPAMAAVLGGAVFGDHASPISDTSILSATGAGSNLIDHVITQFPYAFTAAVAAAISYIILGVSGSVIIALAALIVMMAGIFLVVKMFGTKTEKMI</sequence>
<keyword evidence="4 6" id="KW-1133">Transmembrane helix</keyword>
<feature type="transmembrane region" description="Helical" evidence="6">
    <location>
        <begin position="108"/>
        <end position="128"/>
    </location>
</feature>